<organism evidence="6 7">
    <name type="scientific">Georgenia thermotolerans</name>
    <dbReference type="NCBI Taxonomy" id="527326"/>
    <lineage>
        <taxon>Bacteria</taxon>
        <taxon>Bacillati</taxon>
        <taxon>Actinomycetota</taxon>
        <taxon>Actinomycetes</taxon>
        <taxon>Micrococcales</taxon>
        <taxon>Bogoriellaceae</taxon>
        <taxon>Georgenia</taxon>
    </lineage>
</organism>
<dbReference type="SUPFAM" id="SSF48008">
    <property type="entry name" value="GntR ligand-binding domain-like"/>
    <property type="match status" value="1"/>
</dbReference>
<keyword evidence="1" id="KW-0805">Transcription regulation</keyword>
<keyword evidence="7" id="KW-1185">Reference proteome</keyword>
<dbReference type="PROSITE" id="PS50949">
    <property type="entry name" value="HTH_GNTR"/>
    <property type="match status" value="1"/>
</dbReference>
<dbReference type="InterPro" id="IPR008920">
    <property type="entry name" value="TF_FadR/GntR_C"/>
</dbReference>
<dbReference type="InterPro" id="IPR036388">
    <property type="entry name" value="WH-like_DNA-bd_sf"/>
</dbReference>
<accession>A0A7J5UU92</accession>
<dbReference type="SUPFAM" id="SSF46785">
    <property type="entry name" value="Winged helix' DNA-binding domain"/>
    <property type="match status" value="1"/>
</dbReference>
<dbReference type="GO" id="GO:0003700">
    <property type="term" value="F:DNA-binding transcription factor activity"/>
    <property type="evidence" value="ECO:0007669"/>
    <property type="project" value="InterPro"/>
</dbReference>
<dbReference type="Gene3D" id="1.20.120.530">
    <property type="entry name" value="GntR ligand-binding domain-like"/>
    <property type="match status" value="1"/>
</dbReference>
<evidence type="ECO:0000256" key="2">
    <source>
        <dbReference type="ARBA" id="ARBA00023125"/>
    </source>
</evidence>
<name>A0A7J5UU92_9MICO</name>
<comment type="caution">
    <text evidence="6">The sequence shown here is derived from an EMBL/GenBank/DDBJ whole genome shotgun (WGS) entry which is preliminary data.</text>
</comment>
<dbReference type="Pfam" id="PF00392">
    <property type="entry name" value="GntR"/>
    <property type="match status" value="1"/>
</dbReference>
<dbReference type="OrthoDB" id="4084810at2"/>
<dbReference type="Pfam" id="PF07729">
    <property type="entry name" value="FCD"/>
    <property type="match status" value="1"/>
</dbReference>
<dbReference type="PANTHER" id="PTHR43537">
    <property type="entry name" value="TRANSCRIPTIONAL REGULATOR, GNTR FAMILY"/>
    <property type="match status" value="1"/>
</dbReference>
<dbReference type="EMBL" id="WHJE01000004">
    <property type="protein sequence ID" value="KAE8765830.1"/>
    <property type="molecule type" value="Genomic_DNA"/>
</dbReference>
<evidence type="ECO:0000313" key="6">
    <source>
        <dbReference type="EMBL" id="KAE8765830.1"/>
    </source>
</evidence>
<keyword evidence="2" id="KW-0238">DNA-binding</keyword>
<dbReference type="InterPro" id="IPR036390">
    <property type="entry name" value="WH_DNA-bd_sf"/>
</dbReference>
<evidence type="ECO:0000256" key="1">
    <source>
        <dbReference type="ARBA" id="ARBA00023015"/>
    </source>
</evidence>
<evidence type="ECO:0000259" key="5">
    <source>
        <dbReference type="PROSITE" id="PS50949"/>
    </source>
</evidence>
<dbReference type="AlphaFoldDB" id="A0A7J5UU92"/>
<dbReference type="InterPro" id="IPR011711">
    <property type="entry name" value="GntR_C"/>
</dbReference>
<dbReference type="Proteomes" id="UP000451860">
    <property type="component" value="Unassembled WGS sequence"/>
</dbReference>
<dbReference type="SMART" id="SM00895">
    <property type="entry name" value="FCD"/>
    <property type="match status" value="1"/>
</dbReference>
<dbReference type="Gene3D" id="1.10.10.10">
    <property type="entry name" value="Winged helix-like DNA-binding domain superfamily/Winged helix DNA-binding domain"/>
    <property type="match status" value="1"/>
</dbReference>
<dbReference type="CDD" id="cd07377">
    <property type="entry name" value="WHTH_GntR"/>
    <property type="match status" value="1"/>
</dbReference>
<dbReference type="GO" id="GO:0003677">
    <property type="term" value="F:DNA binding"/>
    <property type="evidence" value="ECO:0007669"/>
    <property type="project" value="UniProtKB-KW"/>
</dbReference>
<proteinExistence type="predicted"/>
<sequence length="255" mass="27723">MARQPVTAAATAAAPASWSKSQQAYHWLKERISSHEFTPGYRLVLATIAAELGMSVVPVREAIRQLEAEGLVTFTRNVGAQVSMIDNGQYRHSMEALAILEGAATALAAPGLTADDVRRAREINALMIDTLDHFDPRAFTTLNQKFHSILFAPCGNPRMLELVNAEWARLGHLRDSTFSFVPGRAQESVREHERILQLIEAGAPPAEIERAARGHRSATLAAYLSHQHPDDHPEHPAGTPGDTAHSAAAPSRPTP</sequence>
<protein>
    <submittedName>
        <fullName evidence="6">FCD domain-containing protein</fullName>
    </submittedName>
</protein>
<gene>
    <name evidence="6" type="ORF">GB883_01875</name>
</gene>
<dbReference type="PANTHER" id="PTHR43537:SF5">
    <property type="entry name" value="UXU OPERON TRANSCRIPTIONAL REGULATOR"/>
    <property type="match status" value="1"/>
</dbReference>
<reference evidence="6 7" key="1">
    <citation type="submission" date="2019-10" db="EMBL/GenBank/DDBJ databases">
        <title>Georgenia wutianyii sp. nov. and Georgenia yuyongxinii sp. nov. isolated from plateau pika (Ochotona curzoniae) in the Qinghai-Tibet plateau of China.</title>
        <authorList>
            <person name="Tian Z."/>
        </authorList>
    </citation>
    <scope>NUCLEOTIDE SEQUENCE [LARGE SCALE GENOMIC DNA]</scope>
    <source>
        <strain evidence="6 7">DSM 21501</strain>
    </source>
</reference>
<evidence type="ECO:0000256" key="4">
    <source>
        <dbReference type="SAM" id="MobiDB-lite"/>
    </source>
</evidence>
<dbReference type="InterPro" id="IPR000524">
    <property type="entry name" value="Tscrpt_reg_HTH_GntR"/>
</dbReference>
<dbReference type="SMART" id="SM00345">
    <property type="entry name" value="HTH_GNTR"/>
    <property type="match status" value="1"/>
</dbReference>
<dbReference type="RefSeq" id="WP_152200636.1">
    <property type="nucleotide sequence ID" value="NZ_VUKF01000004.1"/>
</dbReference>
<evidence type="ECO:0000256" key="3">
    <source>
        <dbReference type="ARBA" id="ARBA00023163"/>
    </source>
</evidence>
<evidence type="ECO:0000313" key="7">
    <source>
        <dbReference type="Proteomes" id="UP000451860"/>
    </source>
</evidence>
<feature type="domain" description="HTH gntR-type" evidence="5">
    <location>
        <begin position="18"/>
        <end position="85"/>
    </location>
</feature>
<keyword evidence="3" id="KW-0804">Transcription</keyword>
<feature type="region of interest" description="Disordered" evidence="4">
    <location>
        <begin position="225"/>
        <end position="255"/>
    </location>
</feature>